<proteinExistence type="predicted"/>
<sequence>MSVILIQKGKKPISNKQGNKEAQNTKKSTYAGVGTEADKYCSEKNSRVLHNSLILELRNDCLTGINWTGVYVLAQGVLRNRICRRAGYELGLPSLPVILKMGRDKSGCWRQKFCLYRRGRCSMYTVKERPPMSNLSPEFSTYKEIISIQFQPNANAFTKCNFPCQS</sequence>
<dbReference type="Proteomes" id="UP000189701">
    <property type="component" value="Unplaced"/>
</dbReference>
<protein>
    <submittedName>
        <fullName evidence="2">Uncharacterized protein LOC104216632</fullName>
    </submittedName>
</protein>
<gene>
    <name evidence="2" type="primary">LOC104216632</name>
</gene>
<dbReference type="AlphaFoldDB" id="A0A1U7VAI2"/>
<name>A0A1U7VAI2_NICSY</name>
<evidence type="ECO:0000313" key="2">
    <source>
        <dbReference type="RefSeq" id="XP_009765037.1"/>
    </source>
</evidence>
<dbReference type="OrthoDB" id="10521333at2759"/>
<organism evidence="1 2">
    <name type="scientific">Nicotiana sylvestris</name>
    <name type="common">Wood tobacco</name>
    <name type="synonym">South American tobacco</name>
    <dbReference type="NCBI Taxonomy" id="4096"/>
    <lineage>
        <taxon>Eukaryota</taxon>
        <taxon>Viridiplantae</taxon>
        <taxon>Streptophyta</taxon>
        <taxon>Embryophyta</taxon>
        <taxon>Tracheophyta</taxon>
        <taxon>Spermatophyta</taxon>
        <taxon>Magnoliopsida</taxon>
        <taxon>eudicotyledons</taxon>
        <taxon>Gunneridae</taxon>
        <taxon>Pentapetalae</taxon>
        <taxon>asterids</taxon>
        <taxon>lamiids</taxon>
        <taxon>Solanales</taxon>
        <taxon>Solanaceae</taxon>
        <taxon>Nicotianoideae</taxon>
        <taxon>Nicotianeae</taxon>
        <taxon>Nicotiana</taxon>
    </lineage>
</organism>
<keyword evidence="1" id="KW-1185">Reference proteome</keyword>
<evidence type="ECO:0000313" key="1">
    <source>
        <dbReference type="Proteomes" id="UP000189701"/>
    </source>
</evidence>
<reference evidence="1" key="1">
    <citation type="journal article" date="2013" name="Genome Biol.">
        <title>Reference genomes and transcriptomes of Nicotiana sylvestris and Nicotiana tomentosiformis.</title>
        <authorList>
            <person name="Sierro N."/>
            <person name="Battey J.N."/>
            <person name="Ouadi S."/>
            <person name="Bovet L."/>
            <person name="Goepfert S."/>
            <person name="Bakaher N."/>
            <person name="Peitsch M.C."/>
            <person name="Ivanov N.V."/>
        </authorList>
    </citation>
    <scope>NUCLEOTIDE SEQUENCE [LARGE SCALE GENOMIC DNA]</scope>
</reference>
<accession>A0A1U7VAI2</accession>
<reference evidence="2" key="2">
    <citation type="submission" date="2025-08" db="UniProtKB">
        <authorList>
            <consortium name="RefSeq"/>
        </authorList>
    </citation>
    <scope>IDENTIFICATION</scope>
    <source>
        <tissue evidence="2">Leaf</tissue>
    </source>
</reference>
<dbReference type="RefSeq" id="XP_009765037.1">
    <property type="nucleotide sequence ID" value="XM_009766735.1"/>
</dbReference>